<name>A0AAW2I3B5_9NEOP</name>
<dbReference type="EMBL" id="JARGDH010000002">
    <property type="protein sequence ID" value="KAL0276213.1"/>
    <property type="molecule type" value="Genomic_DNA"/>
</dbReference>
<sequence>MIDLMAFDDTTGWKETARDFHFPVRGYHFQIPVQDHGTLNHRETVNRRIPGAISNTNKFRAIKLQEYVKNNFHVSFTQKSFAICIIKEDLMHTHTVYNIDAPVTDRGPRTDRNGMLITT</sequence>
<accession>A0AAW2I3B5</accession>
<proteinExistence type="predicted"/>
<evidence type="ECO:0000313" key="1">
    <source>
        <dbReference type="EMBL" id="KAL0276213.1"/>
    </source>
</evidence>
<dbReference type="AlphaFoldDB" id="A0AAW2I3B5"/>
<protein>
    <submittedName>
        <fullName evidence="1">Uncharacterized protein</fullName>
    </submittedName>
</protein>
<comment type="caution">
    <text evidence="1">The sequence shown here is derived from an EMBL/GenBank/DDBJ whole genome shotgun (WGS) entry which is preliminary data.</text>
</comment>
<reference evidence="1" key="1">
    <citation type="journal article" date="2024" name="Gigascience">
        <title>Chromosome-level genome of the poultry shaft louse Menopon gallinae provides insight into the host-switching and adaptive evolution of parasitic lice.</title>
        <authorList>
            <person name="Xu Y."/>
            <person name="Ma L."/>
            <person name="Liu S."/>
            <person name="Liang Y."/>
            <person name="Liu Q."/>
            <person name="He Z."/>
            <person name="Tian L."/>
            <person name="Duan Y."/>
            <person name="Cai W."/>
            <person name="Li H."/>
            <person name="Song F."/>
        </authorList>
    </citation>
    <scope>NUCLEOTIDE SEQUENCE</scope>
    <source>
        <strain evidence="1">Cailab_2023a</strain>
    </source>
</reference>
<organism evidence="1">
    <name type="scientific">Menopon gallinae</name>
    <name type="common">poultry shaft louse</name>
    <dbReference type="NCBI Taxonomy" id="328185"/>
    <lineage>
        <taxon>Eukaryota</taxon>
        <taxon>Metazoa</taxon>
        <taxon>Ecdysozoa</taxon>
        <taxon>Arthropoda</taxon>
        <taxon>Hexapoda</taxon>
        <taxon>Insecta</taxon>
        <taxon>Pterygota</taxon>
        <taxon>Neoptera</taxon>
        <taxon>Paraneoptera</taxon>
        <taxon>Psocodea</taxon>
        <taxon>Troctomorpha</taxon>
        <taxon>Phthiraptera</taxon>
        <taxon>Amblycera</taxon>
        <taxon>Menoponidae</taxon>
        <taxon>Menopon</taxon>
    </lineage>
</organism>
<gene>
    <name evidence="1" type="ORF">PYX00_003826</name>
</gene>